<feature type="transmembrane region" description="Helical" evidence="7">
    <location>
        <begin position="287"/>
        <end position="304"/>
    </location>
</feature>
<gene>
    <name evidence="8" type="ORF">SMD27_18565</name>
</gene>
<organism evidence="8 9">
    <name type="scientific">Dongia soli</name>
    <dbReference type="NCBI Taxonomy" id="600628"/>
    <lineage>
        <taxon>Bacteria</taxon>
        <taxon>Pseudomonadati</taxon>
        <taxon>Pseudomonadota</taxon>
        <taxon>Alphaproteobacteria</taxon>
        <taxon>Rhodospirillales</taxon>
        <taxon>Dongiaceae</taxon>
        <taxon>Dongia</taxon>
    </lineage>
</organism>
<dbReference type="CDD" id="cd06173">
    <property type="entry name" value="MFS_MefA_like"/>
    <property type="match status" value="1"/>
</dbReference>
<keyword evidence="5 7" id="KW-1133">Transmembrane helix</keyword>
<accession>A0ABU5EFR6</accession>
<evidence type="ECO:0000256" key="5">
    <source>
        <dbReference type="ARBA" id="ARBA00022989"/>
    </source>
</evidence>
<proteinExistence type="predicted"/>
<dbReference type="Proteomes" id="UP001279642">
    <property type="component" value="Unassembled WGS sequence"/>
</dbReference>
<reference evidence="8 9" key="1">
    <citation type="journal article" date="2016" name="Antonie Van Leeuwenhoek">
        <title>Dongia soli sp. nov., isolated from soil from Dokdo, Korea.</title>
        <authorList>
            <person name="Kim D.U."/>
            <person name="Lee H."/>
            <person name="Kim H."/>
            <person name="Kim S.G."/>
            <person name="Ka J.O."/>
        </authorList>
    </citation>
    <scope>NUCLEOTIDE SEQUENCE [LARGE SCALE GENOMIC DNA]</scope>
    <source>
        <strain evidence="8 9">D78</strain>
    </source>
</reference>
<dbReference type="PANTHER" id="PTHR23513">
    <property type="entry name" value="INTEGRAL MEMBRANE EFFLUX PROTEIN-RELATED"/>
    <property type="match status" value="1"/>
</dbReference>
<feature type="transmembrane region" description="Helical" evidence="7">
    <location>
        <begin position="81"/>
        <end position="100"/>
    </location>
</feature>
<evidence type="ECO:0000256" key="6">
    <source>
        <dbReference type="ARBA" id="ARBA00023136"/>
    </source>
</evidence>
<evidence type="ECO:0000313" key="8">
    <source>
        <dbReference type="EMBL" id="MDY0884854.1"/>
    </source>
</evidence>
<dbReference type="RefSeq" id="WP_320509927.1">
    <property type="nucleotide sequence ID" value="NZ_JAXCLW010000006.1"/>
</dbReference>
<dbReference type="Gene3D" id="1.20.1250.20">
    <property type="entry name" value="MFS general substrate transporter like domains"/>
    <property type="match status" value="1"/>
</dbReference>
<feature type="transmembrane region" description="Helical" evidence="7">
    <location>
        <begin position="366"/>
        <end position="391"/>
    </location>
</feature>
<feature type="transmembrane region" description="Helical" evidence="7">
    <location>
        <begin position="173"/>
        <end position="192"/>
    </location>
</feature>
<feature type="transmembrane region" description="Helical" evidence="7">
    <location>
        <begin position="51"/>
        <end position="69"/>
    </location>
</feature>
<keyword evidence="4 7" id="KW-0812">Transmembrane</keyword>
<keyword evidence="2" id="KW-0813">Transport</keyword>
<evidence type="ECO:0000313" key="9">
    <source>
        <dbReference type="Proteomes" id="UP001279642"/>
    </source>
</evidence>
<protein>
    <submittedName>
        <fullName evidence="8">MFS transporter</fullName>
    </submittedName>
</protein>
<evidence type="ECO:0000256" key="1">
    <source>
        <dbReference type="ARBA" id="ARBA00004651"/>
    </source>
</evidence>
<feature type="transmembrane region" description="Helical" evidence="7">
    <location>
        <begin position="16"/>
        <end position="39"/>
    </location>
</feature>
<evidence type="ECO:0000256" key="2">
    <source>
        <dbReference type="ARBA" id="ARBA00022448"/>
    </source>
</evidence>
<name>A0ABU5EFR6_9PROT</name>
<keyword evidence="9" id="KW-1185">Reference proteome</keyword>
<feature type="transmembrane region" description="Helical" evidence="7">
    <location>
        <begin position="310"/>
        <end position="332"/>
    </location>
</feature>
<dbReference type="Pfam" id="PF05977">
    <property type="entry name" value="MFS_3"/>
    <property type="match status" value="1"/>
</dbReference>
<dbReference type="InterPro" id="IPR010290">
    <property type="entry name" value="TM_effector"/>
</dbReference>
<keyword evidence="6 7" id="KW-0472">Membrane</keyword>
<dbReference type="PANTHER" id="PTHR23513:SF9">
    <property type="entry name" value="ENTEROBACTIN EXPORTER ENTS"/>
    <property type="match status" value="1"/>
</dbReference>
<sequence length="426" mass="44889">MTAKPTVLSVLRRRDFGLFILSSLLSALAAEVLTIAIAWKIYDISSDPVDLGLVGLMQFLPSCLLVFVTGSVADSFSRKRIVTICLGVEFLFVLAIFLVADKDTTQVWPILLLIAGLSAGRAFLTPAADALAPTLVEREEIASALAVSTSSHQLTIVAGPALGGLLYGISPGFAYTNSLVMVSIAAVAILGMRHREQHRMQEQRMLDALVGGVKYVLQEKVVLGATTLDLFAVLLGSTAMLLPIFARDILVAGPTGLGLLRAATGIEALSMALLLSFWPIRRRAGHIMFAAVAVFGLGTIVFGLSRSLTVSVIALIVMGAADMISVYIRGVLIQLWTPDHLRGRVNAVNGVIINASNELGGFRAGMVAASVGAVPAAIFGGICTMVVTGLWCLGFPKLRLADDLTDVDVIPESTTPAVSPAAVPDR</sequence>
<comment type="caution">
    <text evidence="8">The sequence shown here is derived from an EMBL/GenBank/DDBJ whole genome shotgun (WGS) entry which is preliminary data.</text>
</comment>
<dbReference type="InterPro" id="IPR036259">
    <property type="entry name" value="MFS_trans_sf"/>
</dbReference>
<feature type="transmembrane region" description="Helical" evidence="7">
    <location>
        <begin position="221"/>
        <end position="246"/>
    </location>
</feature>
<dbReference type="EMBL" id="JAXCLW010000006">
    <property type="protein sequence ID" value="MDY0884854.1"/>
    <property type="molecule type" value="Genomic_DNA"/>
</dbReference>
<evidence type="ECO:0000256" key="4">
    <source>
        <dbReference type="ARBA" id="ARBA00022692"/>
    </source>
</evidence>
<evidence type="ECO:0000256" key="7">
    <source>
        <dbReference type="SAM" id="Phobius"/>
    </source>
</evidence>
<dbReference type="SUPFAM" id="SSF103473">
    <property type="entry name" value="MFS general substrate transporter"/>
    <property type="match status" value="1"/>
</dbReference>
<comment type="subcellular location">
    <subcellularLocation>
        <location evidence="1">Cell membrane</location>
        <topology evidence="1">Multi-pass membrane protein</topology>
    </subcellularLocation>
</comment>
<evidence type="ECO:0000256" key="3">
    <source>
        <dbReference type="ARBA" id="ARBA00022475"/>
    </source>
</evidence>
<feature type="transmembrane region" description="Helical" evidence="7">
    <location>
        <begin position="258"/>
        <end position="280"/>
    </location>
</feature>
<keyword evidence="3" id="KW-1003">Cell membrane</keyword>